<keyword evidence="1" id="KW-0175">Coiled coil</keyword>
<feature type="compositionally biased region" description="Polar residues" evidence="2">
    <location>
        <begin position="1727"/>
        <end position="1743"/>
    </location>
</feature>
<proteinExistence type="predicted"/>
<feature type="compositionally biased region" description="Polar residues" evidence="2">
    <location>
        <begin position="1371"/>
        <end position="1388"/>
    </location>
</feature>
<feature type="compositionally biased region" description="Basic and acidic residues" evidence="2">
    <location>
        <begin position="2114"/>
        <end position="2131"/>
    </location>
</feature>
<evidence type="ECO:0000313" key="3">
    <source>
        <dbReference type="EMBL" id="KAK8875923.1"/>
    </source>
</evidence>
<accession>A0ABR2JDB1</accession>
<comment type="caution">
    <text evidence="3">The sequence shown here is derived from an EMBL/GenBank/DDBJ whole genome shotgun (WGS) entry which is preliminary data.</text>
</comment>
<feature type="compositionally biased region" description="Basic and acidic residues" evidence="2">
    <location>
        <begin position="1470"/>
        <end position="1489"/>
    </location>
</feature>
<feature type="region of interest" description="Disordered" evidence="2">
    <location>
        <begin position="1566"/>
        <end position="1593"/>
    </location>
</feature>
<evidence type="ECO:0008006" key="5">
    <source>
        <dbReference type="Google" id="ProtNLM"/>
    </source>
</evidence>
<feature type="coiled-coil region" evidence="1">
    <location>
        <begin position="805"/>
        <end position="1010"/>
    </location>
</feature>
<feature type="region of interest" description="Disordered" evidence="2">
    <location>
        <begin position="2202"/>
        <end position="2254"/>
    </location>
</feature>
<feature type="region of interest" description="Disordered" evidence="2">
    <location>
        <begin position="1047"/>
        <end position="1071"/>
    </location>
</feature>
<feature type="region of interest" description="Disordered" evidence="2">
    <location>
        <begin position="2114"/>
        <end position="2159"/>
    </location>
</feature>
<feature type="coiled-coil region" evidence="1">
    <location>
        <begin position="2069"/>
        <end position="2107"/>
    </location>
</feature>
<feature type="coiled-coil region" evidence="1">
    <location>
        <begin position="1811"/>
        <end position="1845"/>
    </location>
</feature>
<dbReference type="Proteomes" id="UP001470230">
    <property type="component" value="Unassembled WGS sequence"/>
</dbReference>
<protein>
    <recommendedName>
        <fullName evidence="5">Viral A-type inclusion protein</fullName>
    </recommendedName>
</protein>
<feature type="coiled-coil region" evidence="1">
    <location>
        <begin position="1899"/>
        <end position="2018"/>
    </location>
</feature>
<evidence type="ECO:0000256" key="2">
    <source>
        <dbReference type="SAM" id="MobiDB-lite"/>
    </source>
</evidence>
<feature type="region of interest" description="Disordered" evidence="2">
    <location>
        <begin position="1172"/>
        <end position="1196"/>
    </location>
</feature>
<feature type="compositionally biased region" description="Polar residues" evidence="2">
    <location>
        <begin position="1766"/>
        <end position="1778"/>
    </location>
</feature>
<dbReference type="EMBL" id="JAPFFF010000012">
    <property type="protein sequence ID" value="KAK8875923.1"/>
    <property type="molecule type" value="Genomic_DNA"/>
</dbReference>
<feature type="region of interest" description="Disordered" evidence="2">
    <location>
        <begin position="130"/>
        <end position="210"/>
    </location>
</feature>
<feature type="compositionally biased region" description="Basic and acidic residues" evidence="2">
    <location>
        <begin position="1441"/>
        <end position="1461"/>
    </location>
</feature>
<evidence type="ECO:0000256" key="1">
    <source>
        <dbReference type="SAM" id="Coils"/>
    </source>
</evidence>
<feature type="compositionally biased region" description="Basic and acidic residues" evidence="2">
    <location>
        <begin position="147"/>
        <end position="169"/>
    </location>
</feature>
<gene>
    <name evidence="3" type="ORF">M9Y10_006101</name>
</gene>
<feature type="compositionally biased region" description="Acidic residues" evidence="2">
    <location>
        <begin position="2228"/>
        <end position="2237"/>
    </location>
</feature>
<feature type="region of interest" description="Disordered" evidence="2">
    <location>
        <begin position="1440"/>
        <end position="1489"/>
    </location>
</feature>
<feature type="region of interest" description="Disordered" evidence="2">
    <location>
        <begin position="1727"/>
        <end position="1778"/>
    </location>
</feature>
<organism evidence="3 4">
    <name type="scientific">Tritrichomonas musculus</name>
    <dbReference type="NCBI Taxonomy" id="1915356"/>
    <lineage>
        <taxon>Eukaryota</taxon>
        <taxon>Metamonada</taxon>
        <taxon>Parabasalia</taxon>
        <taxon>Tritrichomonadida</taxon>
        <taxon>Tritrichomonadidae</taxon>
        <taxon>Tritrichomonas</taxon>
    </lineage>
</organism>
<feature type="compositionally biased region" description="Polar residues" evidence="2">
    <location>
        <begin position="2045"/>
        <end position="2058"/>
    </location>
</feature>
<feature type="compositionally biased region" description="Basic and acidic residues" evidence="2">
    <location>
        <begin position="2140"/>
        <end position="2159"/>
    </location>
</feature>
<feature type="compositionally biased region" description="Polar residues" evidence="2">
    <location>
        <begin position="1344"/>
        <end position="1355"/>
    </location>
</feature>
<keyword evidence="4" id="KW-1185">Reference proteome</keyword>
<feature type="region of interest" description="Disordered" evidence="2">
    <location>
        <begin position="2045"/>
        <end position="2066"/>
    </location>
</feature>
<feature type="compositionally biased region" description="Low complexity" evidence="2">
    <location>
        <begin position="1176"/>
        <end position="1195"/>
    </location>
</feature>
<feature type="coiled-coil region" evidence="1">
    <location>
        <begin position="1118"/>
        <end position="1159"/>
    </location>
</feature>
<evidence type="ECO:0000313" key="4">
    <source>
        <dbReference type="Proteomes" id="UP001470230"/>
    </source>
</evidence>
<sequence>MEDPINQNDESKSINLNESIINSQIQKSIDLLNEIIDTQDEILDQGLLDLPESLDEKVNSIDFEPIKIIGQKIINSRKKLNDFIKAKINLNDYNPNDDNKLLNNATKNDQLNYFSTSIISIDPIKNSTEMQEENANKAVYDQEKEEDNDKKSNHDRDNDEKEDESKDNNENNPSIEKLESSNKNAINDEYSGNSSNNEEINENESKNDQISSDNAQYYENYEIIPRQRSSSAHEKCMIPNGRPIPPLSPNFNNHSDNDIDTNAKVKQQANSPTQILKIPPLSKMKAPSLFRSRERALSTLTSSNLPLLTSSVSLPTTPQMKRASNQFVNDEEKVKKISDSCFNPLPNFASICSTIEKIDKTLSDYNKTKFDQFANAETRLKNISRSIHSFIRVNNKIEQNLKQIISDSQIDSEKDETSNKDENEFLHIKKNIQSLLLIKEGQNKKIKQQAKEINNLKSQIESLRFFIKNNQKQIAKFKQQFYDNLTTDVVNDGNNENKVEVGLHFKQRSKSIDFFNSFLFDDESDFELSNYCNQLRMTNDDANLHEMVKQIDQLLCTIDNEEYEENADVEFRLEKLRERVSKLYMIDEDQITKNWTLICAEGAEIDNPEIRSFFFEKQFSETQAKLLSLEKQRTKLFELFFSFSNNKSKRDFNNDNNDNEDDDEDDEMDDYITNTISESILDDLNEKNLTIDKLSKIIVDLKKDIETKNKNSENLTKKLNKQAKENKELIRKYEEISNKFSESETKLNQRMKEIRSLNRKKDSDERKIARLERRIDEINELNKKNGSITEIKNISNSLIGELSSMKLLADQQEKAISELHQIKEQLEDELEASNEALKDSMIDIQEKTESLKNLESQLQEEKENLKLKDVEINEVKSLLEHQVNENEKLNETIKVLTNSSVQDENDNDKIEDKGNLSIIGSLKKQVAALTEENEKKELQIKDLNKKILSSEPRLYSLRRKSVSQRNIINELTGKNEKMKNSIESKYQEKIDKLNERIAELESQLQNAGNTPNIETNNNQKEEAINNETKETTKSVQKESFNNKQKEISNCQGEESLNNDQQETTRSVQKESFNNKLKEISNCQGEESLNNDQQETTRSVQKEIFNNEQKEKSDVVSDYEKIESEMKRELLRLAKENDELKRINEEMKSHIENKEAIKTKAIEIDNEKEISTDAINGRSESNGKISSSSNRGSTGSAITSDAVVCSNENNDECRSSRQNEALLNEEDSILMRNEMARLSKENEEMKNQIQSYQQNSIVGKEIQEMRESLEQEYQDKLNKMNLHIIDLEEQLQSSRNTKENSNSIDNVNKYEEKAEEAALNELDRLRLENEELKRKNDAMKSQLTLFNNKQITENKQNNGTENTSNSNEMNVFGSTHDSSGVELQSNETSRVVEKEESIHLSITEKQKENEIARLSKENEEMHKLVEEMKSQIQNYQQNPIFEKGRQEKSETHEQEYQDKLNTKENPSSIENAHESENKHELKEESALNELDQLRLENEELKRKNEEMKSQLTLFNNEGNGQTEEENLNPTKDEEIFVIEEEEENEREETSKNELIVDCKVVYESSSEQISSTITTNNKEETPQTTGKDEESKHEYNTEILSSNASSKSIETTIEFNHQHQKEGSETSISDGNNQKVSSLEKRIAELEEKNSREVLYETFLSSILGENVAMISEEQLISRIESFQISESISSHLEEGKTKNKKENDVGIENILSLSQTKLVVSSGDFTSSEENANISDSQQQAATNMSGNMENKNSKNNDDDNNNNNVRSINITENTKNSNIEMNGIRSTRDSSGVHLQYDEASLVVQKEEELLQCQKEIFKLTSANDRLKQENKRLSSQLSVCEGELHAMQTQMSIVVKLFGKQEYSQNHNEALNSEEFSQIIEKLKSEKEESTHLSITEKQKENEMRNEVARLSKENEEMHKLVTEMERQSSVVESEIQEMRRSIESEYQDKLDKMNLKIIDLDQQEQYSGSTKEKAKENENRYEAALNELDQLRLENEELKRKNDEMKSQLTLFNNKQITENKQNNGTENTINSNEMNVFGSTHDSSGVELQSNETSRVVEKEESIHLSITEKQKENEIARLSKENEEMHKLVEEMKSQIQNYQQNPIFEKGNEEKSETHEQEYQDKLNTKENPSSIENAHESENKHELKEESALNELDQLRLENEELKRKNEEMKSQLTLFNNEGNKNTANDKGIFVIEEEEENEEDKQNTNNEISEAEQQQEKFEIEEEEEERENDNSASPNYDSEKQDFHSKPFISVRDYQLRIWQLEKENEKLMKEKHQFNNSEEKLLNTEKVDKVKSLLLSPIFEFTIASSEIYDDKYTICIPSLSTEYGYDSNRFSYNMSEEFGPVLSASLSTVFMPNDQYLTFGFVNFTSRKSDMKLFERNNNDNENINTNDCYYLKSQVIVTNLPFGIKKSEVMSELSKFASSLSINFNGNNVKNVFYEDSINPEYLIDFKNNVDDAQTFVEAIQNRNINDVFSYHMSGYIPIAFYYDPCPFKMNENRQKAIGKFSSNARLIAMMEPQQFQIFDFNSYFSGLINKSENDAIYRPQIVSNENHDNGNQFRLIVDRRFVVTENFPKFRKFEVVFTNDLEAVMAQTFALNYNCDILQIFHSNFQGNRIAGNDF</sequence>
<feature type="region of interest" description="Disordered" evidence="2">
    <location>
        <begin position="1344"/>
        <end position="1396"/>
    </location>
</feature>
<feature type="coiled-coil region" evidence="1">
    <location>
        <begin position="1399"/>
        <end position="1437"/>
    </location>
</feature>
<feature type="compositionally biased region" description="Low complexity" evidence="2">
    <location>
        <begin position="1356"/>
        <end position="1369"/>
    </location>
</feature>
<name>A0ABR2JDB1_9EUKA</name>
<feature type="compositionally biased region" description="Basic and acidic residues" evidence="2">
    <location>
        <begin position="1576"/>
        <end position="1593"/>
    </location>
</feature>
<feature type="coiled-coil region" evidence="1">
    <location>
        <begin position="684"/>
        <end position="781"/>
    </location>
</feature>
<feature type="compositionally biased region" description="Low complexity" evidence="2">
    <location>
        <begin position="187"/>
        <end position="198"/>
    </location>
</feature>
<reference evidence="3 4" key="1">
    <citation type="submission" date="2024-04" db="EMBL/GenBank/DDBJ databases">
        <title>Tritrichomonas musculus Genome.</title>
        <authorList>
            <person name="Alves-Ferreira E."/>
            <person name="Grigg M."/>
            <person name="Lorenzi H."/>
            <person name="Galac M."/>
        </authorList>
    </citation>
    <scope>NUCLEOTIDE SEQUENCE [LARGE SCALE GENOMIC DNA]</scope>
    <source>
        <strain evidence="3 4">EAF2021</strain>
    </source>
</reference>